<accession>A0A1E3Q504</accession>
<organism evidence="10 11">
    <name type="scientific">Lipomyces starkeyi NRRL Y-11557</name>
    <dbReference type="NCBI Taxonomy" id="675824"/>
    <lineage>
        <taxon>Eukaryota</taxon>
        <taxon>Fungi</taxon>
        <taxon>Dikarya</taxon>
        <taxon>Ascomycota</taxon>
        <taxon>Saccharomycotina</taxon>
        <taxon>Lipomycetes</taxon>
        <taxon>Lipomycetales</taxon>
        <taxon>Lipomycetaceae</taxon>
        <taxon>Lipomyces</taxon>
    </lineage>
</organism>
<evidence type="ECO:0000256" key="4">
    <source>
        <dbReference type="ARBA" id="ARBA00022989"/>
    </source>
</evidence>
<dbReference type="Pfam" id="PF04588">
    <property type="entry name" value="HIG_1_N"/>
    <property type="match status" value="1"/>
</dbReference>
<dbReference type="InterPro" id="IPR007667">
    <property type="entry name" value="Hypoxia_induced_domain"/>
</dbReference>
<dbReference type="Proteomes" id="UP000094385">
    <property type="component" value="Unassembled WGS sequence"/>
</dbReference>
<protein>
    <recommendedName>
        <fullName evidence="2">Respiratory supercomplex factor 1, mitochondrial</fullName>
    </recommendedName>
</protein>
<dbReference type="PANTHER" id="PTHR12297">
    <property type="entry name" value="HYPOXIA-INDUCBILE GENE 1 HIG1 -RELATED"/>
    <property type="match status" value="1"/>
</dbReference>
<evidence type="ECO:0000256" key="5">
    <source>
        <dbReference type="ARBA" id="ARBA00023128"/>
    </source>
</evidence>
<keyword evidence="4 8" id="KW-1133">Transmembrane helix</keyword>
<dbReference type="STRING" id="675824.A0A1E3Q504"/>
<dbReference type="PANTHER" id="PTHR12297:SF3">
    <property type="entry name" value="HIG1 DOMAIN FAMILY MEMBER 1A"/>
    <property type="match status" value="1"/>
</dbReference>
<evidence type="ECO:0000256" key="2">
    <source>
        <dbReference type="ARBA" id="ARBA00013887"/>
    </source>
</evidence>
<feature type="region of interest" description="Disordered" evidence="7">
    <location>
        <begin position="111"/>
        <end position="131"/>
    </location>
</feature>
<feature type="compositionally biased region" description="Polar residues" evidence="7">
    <location>
        <begin position="120"/>
        <end position="131"/>
    </location>
</feature>
<proteinExistence type="predicted"/>
<dbReference type="GO" id="GO:0098803">
    <property type="term" value="C:respiratory chain complex"/>
    <property type="evidence" value="ECO:0007669"/>
    <property type="project" value="EnsemblFungi"/>
</dbReference>
<keyword evidence="3 8" id="KW-0812">Transmembrane</keyword>
<gene>
    <name evidence="10" type="ORF">LIPSTDRAFT_303222</name>
</gene>
<dbReference type="GO" id="GO:0005743">
    <property type="term" value="C:mitochondrial inner membrane"/>
    <property type="evidence" value="ECO:0007669"/>
    <property type="project" value="EnsemblFungi"/>
</dbReference>
<evidence type="ECO:0000256" key="6">
    <source>
        <dbReference type="ARBA" id="ARBA00023136"/>
    </source>
</evidence>
<sequence length="131" mass="14608">MVVPSSFDPYDAEDAVRNLKGFQKLWYHCKQQPLVPIGIIATCYALTRSAIAVRGGRHKEANKYFTARVVLQGLTLVALVGTSIYMQNDGKTQAERNAEKAARRKQLWLEELDRQGGRLPNSSSTNDNGKV</sequence>
<evidence type="ECO:0000313" key="11">
    <source>
        <dbReference type="Proteomes" id="UP000094385"/>
    </source>
</evidence>
<dbReference type="OrthoDB" id="6604018at2759"/>
<dbReference type="InterPro" id="IPR050355">
    <property type="entry name" value="RCF1"/>
</dbReference>
<feature type="transmembrane region" description="Helical" evidence="8">
    <location>
        <begin position="65"/>
        <end position="86"/>
    </location>
</feature>
<reference evidence="10 11" key="1">
    <citation type="journal article" date="2016" name="Proc. Natl. Acad. Sci. U.S.A.">
        <title>Comparative genomics of biotechnologically important yeasts.</title>
        <authorList>
            <person name="Riley R."/>
            <person name="Haridas S."/>
            <person name="Wolfe K.H."/>
            <person name="Lopes M.R."/>
            <person name="Hittinger C.T."/>
            <person name="Goeker M."/>
            <person name="Salamov A.A."/>
            <person name="Wisecaver J.H."/>
            <person name="Long T.M."/>
            <person name="Calvey C.H."/>
            <person name="Aerts A.L."/>
            <person name="Barry K.W."/>
            <person name="Choi C."/>
            <person name="Clum A."/>
            <person name="Coughlan A.Y."/>
            <person name="Deshpande S."/>
            <person name="Douglass A.P."/>
            <person name="Hanson S.J."/>
            <person name="Klenk H.-P."/>
            <person name="LaButti K.M."/>
            <person name="Lapidus A."/>
            <person name="Lindquist E.A."/>
            <person name="Lipzen A.M."/>
            <person name="Meier-Kolthoff J.P."/>
            <person name="Ohm R.A."/>
            <person name="Otillar R.P."/>
            <person name="Pangilinan J.L."/>
            <person name="Peng Y."/>
            <person name="Rokas A."/>
            <person name="Rosa C.A."/>
            <person name="Scheuner C."/>
            <person name="Sibirny A.A."/>
            <person name="Slot J.C."/>
            <person name="Stielow J.B."/>
            <person name="Sun H."/>
            <person name="Kurtzman C.P."/>
            <person name="Blackwell M."/>
            <person name="Grigoriev I.V."/>
            <person name="Jeffries T.W."/>
        </authorList>
    </citation>
    <scope>NUCLEOTIDE SEQUENCE [LARGE SCALE GENOMIC DNA]</scope>
    <source>
        <strain evidence="10 11">NRRL Y-11557</strain>
    </source>
</reference>
<dbReference type="GO" id="GO:0010155">
    <property type="term" value="P:regulation of proton transport"/>
    <property type="evidence" value="ECO:0007669"/>
    <property type="project" value="EnsemblFungi"/>
</dbReference>
<dbReference type="Gene3D" id="6.10.140.1320">
    <property type="match status" value="1"/>
</dbReference>
<keyword evidence="5" id="KW-0496">Mitochondrion</keyword>
<feature type="transmembrane region" description="Helical" evidence="8">
    <location>
        <begin position="34"/>
        <end position="53"/>
    </location>
</feature>
<dbReference type="AlphaFoldDB" id="A0A1E3Q504"/>
<evidence type="ECO:0000313" key="10">
    <source>
        <dbReference type="EMBL" id="ODQ72658.1"/>
    </source>
</evidence>
<feature type="domain" description="HIG1" evidence="9">
    <location>
        <begin position="6"/>
        <end position="97"/>
    </location>
</feature>
<dbReference type="EMBL" id="KV454295">
    <property type="protein sequence ID" value="ODQ72658.1"/>
    <property type="molecule type" value="Genomic_DNA"/>
</dbReference>
<evidence type="ECO:0000256" key="1">
    <source>
        <dbReference type="ARBA" id="ARBA00004325"/>
    </source>
</evidence>
<evidence type="ECO:0000256" key="7">
    <source>
        <dbReference type="SAM" id="MobiDB-lite"/>
    </source>
</evidence>
<evidence type="ECO:0000256" key="3">
    <source>
        <dbReference type="ARBA" id="ARBA00022692"/>
    </source>
</evidence>
<dbReference type="GO" id="GO:0033617">
    <property type="term" value="P:mitochondrial respiratory chain complex IV assembly"/>
    <property type="evidence" value="ECO:0007669"/>
    <property type="project" value="EnsemblFungi"/>
</dbReference>
<dbReference type="GO" id="GO:0097250">
    <property type="term" value="P:mitochondrial respirasome assembly"/>
    <property type="evidence" value="ECO:0007669"/>
    <property type="project" value="EnsemblFungi"/>
</dbReference>
<keyword evidence="6 8" id="KW-0472">Membrane</keyword>
<dbReference type="PROSITE" id="PS51503">
    <property type="entry name" value="HIG1"/>
    <property type="match status" value="1"/>
</dbReference>
<evidence type="ECO:0000256" key="8">
    <source>
        <dbReference type="SAM" id="Phobius"/>
    </source>
</evidence>
<name>A0A1E3Q504_LIPST</name>
<comment type="subcellular location">
    <subcellularLocation>
        <location evidence="1">Mitochondrion membrane</location>
    </subcellularLocation>
</comment>
<evidence type="ECO:0000259" key="9">
    <source>
        <dbReference type="PROSITE" id="PS51503"/>
    </source>
</evidence>
<keyword evidence="11" id="KW-1185">Reference proteome</keyword>